<dbReference type="InterPro" id="IPR000644">
    <property type="entry name" value="CBS_dom"/>
</dbReference>
<feature type="transmembrane region" description="Helical" evidence="10">
    <location>
        <begin position="97"/>
        <end position="122"/>
    </location>
</feature>
<dbReference type="SUPFAM" id="SSF54631">
    <property type="entry name" value="CBS-domain pair"/>
    <property type="match status" value="1"/>
</dbReference>
<evidence type="ECO:0000256" key="9">
    <source>
        <dbReference type="PROSITE-ProRule" id="PRU01193"/>
    </source>
</evidence>
<dbReference type="Pfam" id="PF03471">
    <property type="entry name" value="CorC_HlyC"/>
    <property type="match status" value="1"/>
</dbReference>
<feature type="domain" description="CNNM transmembrane" evidence="12">
    <location>
        <begin position="1"/>
        <end position="204"/>
    </location>
</feature>
<feature type="transmembrane region" description="Helical" evidence="10">
    <location>
        <begin position="143"/>
        <end position="163"/>
    </location>
</feature>
<dbReference type="GO" id="GO:0050660">
    <property type="term" value="F:flavin adenine dinucleotide binding"/>
    <property type="evidence" value="ECO:0007669"/>
    <property type="project" value="InterPro"/>
</dbReference>
<dbReference type="GO" id="GO:0005886">
    <property type="term" value="C:plasma membrane"/>
    <property type="evidence" value="ECO:0007669"/>
    <property type="project" value="UniProtKB-SubCell"/>
</dbReference>
<dbReference type="SMART" id="SM00116">
    <property type="entry name" value="CBS"/>
    <property type="match status" value="2"/>
</dbReference>
<comment type="caution">
    <text evidence="13">The sequence shown here is derived from an EMBL/GenBank/DDBJ whole genome shotgun (WGS) entry which is preliminary data.</text>
</comment>
<keyword evidence="2" id="KW-1003">Cell membrane</keyword>
<accession>A0A831TGJ3</accession>
<dbReference type="FunFam" id="3.10.580.10:FF:000002">
    <property type="entry name" value="Magnesium/cobalt efflux protein CorC"/>
    <property type="match status" value="1"/>
</dbReference>
<evidence type="ECO:0000313" key="13">
    <source>
        <dbReference type="EMBL" id="HEG91951.1"/>
    </source>
</evidence>
<evidence type="ECO:0000256" key="10">
    <source>
        <dbReference type="SAM" id="Phobius"/>
    </source>
</evidence>
<dbReference type="PROSITE" id="PS51371">
    <property type="entry name" value="CBS"/>
    <property type="match status" value="2"/>
</dbReference>
<reference evidence="13" key="1">
    <citation type="journal article" date="2020" name="mSystems">
        <title>Genome- and Community-Level Interaction Insights into Carbon Utilization and Element Cycling Functions of Hydrothermarchaeota in Hydrothermal Sediment.</title>
        <authorList>
            <person name="Zhou Z."/>
            <person name="Liu Y."/>
            <person name="Xu W."/>
            <person name="Pan J."/>
            <person name="Luo Z.H."/>
            <person name="Li M."/>
        </authorList>
    </citation>
    <scope>NUCLEOTIDE SEQUENCE [LARGE SCALE GENOMIC DNA]</scope>
    <source>
        <strain evidence="13">SpSt-210</strain>
    </source>
</reference>
<dbReference type="PANTHER" id="PTHR43099:SF5">
    <property type="entry name" value="HLYC_CORC FAMILY TRANSPORTER"/>
    <property type="match status" value="1"/>
</dbReference>
<evidence type="ECO:0000256" key="1">
    <source>
        <dbReference type="ARBA" id="ARBA00004651"/>
    </source>
</evidence>
<dbReference type="PROSITE" id="PS51846">
    <property type="entry name" value="CNNM"/>
    <property type="match status" value="1"/>
</dbReference>
<dbReference type="InterPro" id="IPR002550">
    <property type="entry name" value="CNNM"/>
</dbReference>
<feature type="domain" description="CBS" evidence="11">
    <location>
        <begin position="290"/>
        <end position="347"/>
    </location>
</feature>
<gene>
    <name evidence="13" type="ORF">ENP34_11025</name>
</gene>
<evidence type="ECO:0000256" key="5">
    <source>
        <dbReference type="ARBA" id="ARBA00022989"/>
    </source>
</evidence>
<keyword evidence="7 9" id="KW-0472">Membrane</keyword>
<evidence type="ECO:0000256" key="8">
    <source>
        <dbReference type="PROSITE-ProRule" id="PRU00703"/>
    </source>
</evidence>
<dbReference type="EMBL" id="DSIY01000258">
    <property type="protein sequence ID" value="HEG91951.1"/>
    <property type="molecule type" value="Genomic_DNA"/>
</dbReference>
<evidence type="ECO:0000256" key="7">
    <source>
        <dbReference type="ARBA" id="ARBA00023136"/>
    </source>
</evidence>
<evidence type="ECO:0000259" key="12">
    <source>
        <dbReference type="PROSITE" id="PS51846"/>
    </source>
</evidence>
<keyword evidence="6 8" id="KW-0129">CBS domain</keyword>
<dbReference type="InterPro" id="IPR044751">
    <property type="entry name" value="Ion_transp-like_CBS"/>
</dbReference>
<feature type="transmembrane region" description="Helical" evidence="10">
    <location>
        <begin position="57"/>
        <end position="77"/>
    </location>
</feature>
<protein>
    <submittedName>
        <fullName evidence="13">HlyC/CorC family transporter</fullName>
    </submittedName>
</protein>
<dbReference type="Gene3D" id="3.30.465.10">
    <property type="match status" value="1"/>
</dbReference>
<dbReference type="InterPro" id="IPR005170">
    <property type="entry name" value="Transptr-assoc_dom"/>
</dbReference>
<dbReference type="Pfam" id="PF01595">
    <property type="entry name" value="CNNM"/>
    <property type="match status" value="1"/>
</dbReference>
<dbReference type="InterPro" id="IPR046342">
    <property type="entry name" value="CBS_dom_sf"/>
</dbReference>
<dbReference type="Pfam" id="PF00571">
    <property type="entry name" value="CBS"/>
    <property type="match status" value="2"/>
</dbReference>
<dbReference type="InterPro" id="IPR051676">
    <property type="entry name" value="UPF0053_domain"/>
</dbReference>
<comment type="subcellular location">
    <subcellularLocation>
        <location evidence="1">Cell membrane</location>
        <topology evidence="1">Multi-pass membrane protein</topology>
    </subcellularLocation>
</comment>
<proteinExistence type="predicted"/>
<evidence type="ECO:0000256" key="4">
    <source>
        <dbReference type="ARBA" id="ARBA00022737"/>
    </source>
</evidence>
<dbReference type="InterPro" id="IPR016169">
    <property type="entry name" value="FAD-bd_PCMH_sub2"/>
</dbReference>
<evidence type="ECO:0000256" key="3">
    <source>
        <dbReference type="ARBA" id="ARBA00022692"/>
    </source>
</evidence>
<keyword evidence="4" id="KW-0677">Repeat</keyword>
<organism evidence="13">
    <name type="scientific">Thermorudis peleae</name>
    <dbReference type="NCBI Taxonomy" id="1382356"/>
    <lineage>
        <taxon>Bacteria</taxon>
        <taxon>Pseudomonadati</taxon>
        <taxon>Thermomicrobiota</taxon>
        <taxon>Thermomicrobia</taxon>
        <taxon>Thermomicrobia incertae sedis</taxon>
        <taxon>Thermorudis</taxon>
    </lineage>
</organism>
<dbReference type="AlphaFoldDB" id="A0A831TGJ3"/>
<dbReference type="Gene3D" id="3.10.580.10">
    <property type="entry name" value="CBS-domain"/>
    <property type="match status" value="1"/>
</dbReference>
<dbReference type="SMART" id="SM01091">
    <property type="entry name" value="CorC_HlyC"/>
    <property type="match status" value="1"/>
</dbReference>
<dbReference type="InterPro" id="IPR036318">
    <property type="entry name" value="FAD-bd_PCMH-like_sf"/>
</dbReference>
<dbReference type="PANTHER" id="PTHR43099">
    <property type="entry name" value="UPF0053 PROTEIN YRKA"/>
    <property type="match status" value="1"/>
</dbReference>
<evidence type="ECO:0000256" key="6">
    <source>
        <dbReference type="ARBA" id="ARBA00023122"/>
    </source>
</evidence>
<evidence type="ECO:0000256" key="2">
    <source>
        <dbReference type="ARBA" id="ARBA00022475"/>
    </source>
</evidence>
<feature type="transmembrane region" description="Helical" evidence="10">
    <location>
        <begin position="6"/>
        <end position="28"/>
    </location>
</feature>
<dbReference type="CDD" id="cd04590">
    <property type="entry name" value="CBS_pair_CorC_HlyC_assoc"/>
    <property type="match status" value="1"/>
</dbReference>
<evidence type="ECO:0000259" key="11">
    <source>
        <dbReference type="PROSITE" id="PS51371"/>
    </source>
</evidence>
<keyword evidence="3 9" id="KW-0812">Transmembrane</keyword>
<dbReference type="SUPFAM" id="SSF56176">
    <property type="entry name" value="FAD-binding/transporter-associated domain-like"/>
    <property type="match status" value="1"/>
</dbReference>
<name>A0A831TGJ3_9BACT</name>
<sequence length="448" mass="50138">MSQALLIAAIVVLILANALFVAAEFALVTARRTRMEQLASQGNRLARHVLRFMDDPNLFISAAQVGITMASLGLGWLGEPALAALFRGLFSELPEPWHRLASHTAAFVLAFGLITLLHIVFGEQVPKMIAIQRAEGTVLLTAELMRLISWIFRPAIFVIYWMTELTLRPFGLRYESERHLVYTVEELEMLVETSAERGELESSERELIHRVLLFSDLTVYQIMVPRTEMVAIPVTIALPELVRIIAREGRSRYPVYEDTLDQIIGILHVKDLFAAMRDGCLPDRIDLRHLLRQPLTVPDSLPVGELLRSMQSRRIHVAIVIDEFGGTAGLVTLEDIIERLIGEIQDEFERPEPDVEVLPNGDVLINGLMLIDEVNERFGLDIDDPNFDTVGGYVFGRLGRKPEIGDTVAVDGYAFRVEALDGLRISRVRLTRLHEAESPPAGAAVPDE</sequence>
<keyword evidence="5 9" id="KW-1133">Transmembrane helix</keyword>
<feature type="domain" description="CBS" evidence="11">
    <location>
        <begin position="223"/>
        <end position="284"/>
    </location>
</feature>